<keyword evidence="2" id="KW-0732">Signal</keyword>
<organism evidence="3 4">
    <name type="scientific">Methylorubrum extorquens (strain CM4 / NCIMB 13688)</name>
    <name type="common">Methylobacterium extorquens</name>
    <dbReference type="NCBI Taxonomy" id="440085"/>
    <lineage>
        <taxon>Bacteria</taxon>
        <taxon>Pseudomonadati</taxon>
        <taxon>Pseudomonadota</taxon>
        <taxon>Alphaproteobacteria</taxon>
        <taxon>Hyphomicrobiales</taxon>
        <taxon>Methylobacteriaceae</taxon>
        <taxon>Methylorubrum</taxon>
    </lineage>
</organism>
<dbReference type="Gene3D" id="2.40.160.180">
    <property type="entry name" value="Carbohydrate-selective porin OprB"/>
    <property type="match status" value="1"/>
</dbReference>
<dbReference type="Proteomes" id="UP000002385">
    <property type="component" value="Chromosome"/>
</dbReference>
<dbReference type="PANTHER" id="PTHR37944">
    <property type="entry name" value="PORIN B"/>
    <property type="match status" value="1"/>
</dbReference>
<dbReference type="InterPro" id="IPR007049">
    <property type="entry name" value="Carb-sel_porin_OprB"/>
</dbReference>
<feature type="chain" id="PRO_5007230673" evidence="2">
    <location>
        <begin position="29"/>
        <end position="473"/>
    </location>
</feature>
<evidence type="ECO:0000256" key="1">
    <source>
        <dbReference type="ARBA" id="ARBA00008769"/>
    </source>
</evidence>
<dbReference type="KEGG" id="mch:Mchl_1063"/>
<dbReference type="PANTHER" id="PTHR37944:SF1">
    <property type="entry name" value="PORIN B"/>
    <property type="match status" value="1"/>
</dbReference>
<evidence type="ECO:0000313" key="3">
    <source>
        <dbReference type="EMBL" id="ACK81965.1"/>
    </source>
</evidence>
<evidence type="ECO:0000256" key="2">
    <source>
        <dbReference type="RuleBase" id="RU363072"/>
    </source>
</evidence>
<dbReference type="EMBL" id="CP001298">
    <property type="protein sequence ID" value="ACK81965.1"/>
    <property type="molecule type" value="Genomic_DNA"/>
</dbReference>
<dbReference type="InterPro" id="IPR038673">
    <property type="entry name" value="OprB_sf"/>
</dbReference>
<dbReference type="InterPro" id="IPR052932">
    <property type="entry name" value="OprB_Porin"/>
</dbReference>
<reference evidence="3 4" key="2">
    <citation type="journal article" date="2012" name="J. Bacteriol.">
        <title>Complete genome sequences of six strains of the genus Methylobacterium.</title>
        <authorList>
            <person name="Marx C.J."/>
            <person name="Bringel F."/>
            <person name="Chistoserdova L."/>
            <person name="Moulin L."/>
            <person name="Farhan Ul Haque M."/>
            <person name="Fleischman D.E."/>
            <person name="Gruffaz C."/>
            <person name="Jourand P."/>
            <person name="Knief C."/>
            <person name="Lee M.C."/>
            <person name="Muller E.E."/>
            <person name="Nadalig T."/>
            <person name="Peyraud R."/>
            <person name="Roselli S."/>
            <person name="Russ L."/>
            <person name="Goodwin L.A."/>
            <person name="Ivanova N."/>
            <person name="Kyrpides N."/>
            <person name="Lajus A."/>
            <person name="Land M.L."/>
            <person name="Medigue C."/>
            <person name="Mikhailova N."/>
            <person name="Nolan M."/>
            <person name="Woyke T."/>
            <person name="Stolyar S."/>
            <person name="Vorholt J.A."/>
            <person name="Vuilleumier S."/>
        </authorList>
    </citation>
    <scope>NUCLEOTIDE SEQUENCE [LARGE SCALE GENOMIC DNA]</scope>
    <source>
        <strain evidence="4">CM4 / NCIMB 13688</strain>
    </source>
</reference>
<gene>
    <name evidence="3" type="ordered locus">Mchl_1063</name>
</gene>
<dbReference type="GO" id="GO:0015288">
    <property type="term" value="F:porin activity"/>
    <property type="evidence" value="ECO:0007669"/>
    <property type="project" value="InterPro"/>
</dbReference>
<comment type="similarity">
    <text evidence="1 2">Belongs to the OprB family.</text>
</comment>
<feature type="signal peptide" evidence="2">
    <location>
        <begin position="1"/>
        <end position="28"/>
    </location>
</feature>
<dbReference type="HOGENOM" id="CLU_029684_3_1_5"/>
<dbReference type="GO" id="GO:0008643">
    <property type="term" value="P:carbohydrate transport"/>
    <property type="evidence" value="ECO:0007669"/>
    <property type="project" value="InterPro"/>
</dbReference>
<accession>B7KNL7</accession>
<sequence length="473" mass="51024">MQCGDRTVGAIGRLIAACLISISSAALPARSADYSVGNSRPPHLARVEPEITWGNSTSRQLSMGPPGDPISLRAHLESFGVLYSFVYINEILGNVGGGFRQGPIYAGKLEASLTIDFGKLAGVNGLSLFANTFQIHDTGGLRDRSFGRLITVSNIEAFPSTRASEIWIEQKWSSDRFGLRLGQLTADGEFFSADYGKLFLSNDWPTITGANLPAGGPAYPVSTPGVRLRFDPDDSTSALAAVFNGDPGEQRLRNRAGTNFSVDGPPLVMAEVQHRYNQEDAAGLAGSFKLGGYYHFGRFDHLRFDRVGLPLASPSSTGVTRRLGGTSGIYVVAELQLQGGGPEDGITVYTRISASPSDRNLVDRWADGGIVFAGMVPGRPNDKFGASLIYAGIGESARGFDRDMRRLTNDLRPIRSFCATFEVSYQTQIMPGWVVQPDFQYVFKPAGGIVSPFDHTARVRGGPVFGLRSTFLY</sequence>
<proteinExistence type="inferred from homology"/>
<protein>
    <submittedName>
        <fullName evidence="3">Carbohydrate-selective porin OprB</fullName>
    </submittedName>
</protein>
<dbReference type="GO" id="GO:0016020">
    <property type="term" value="C:membrane"/>
    <property type="evidence" value="ECO:0007669"/>
    <property type="project" value="InterPro"/>
</dbReference>
<dbReference type="AlphaFoldDB" id="B7KNL7"/>
<name>B7KNL7_METC4</name>
<reference evidence="4" key="1">
    <citation type="submission" date="2008-12" db="EMBL/GenBank/DDBJ databases">
        <title>Complete sequence of chromosome of Methylobacterium chloromethanicum CM4.</title>
        <authorList>
            <consortium name="US DOE Joint Genome Institute"/>
            <person name="Lucas S."/>
            <person name="Copeland A."/>
            <person name="Lapidus A."/>
            <person name="Glavina del Rio T."/>
            <person name="Dalin E."/>
            <person name="Tice H."/>
            <person name="Bruce D."/>
            <person name="Goodwin L."/>
            <person name="Pitluck S."/>
            <person name="Chertkov O."/>
            <person name="Brettin T."/>
            <person name="Detter J.C."/>
            <person name="Han C."/>
            <person name="Larimer F."/>
            <person name="Land M."/>
            <person name="Hauser L."/>
            <person name="Kyrpides N."/>
            <person name="Mikhailova N."/>
            <person name="Marx C."/>
            <person name="Richardson P."/>
        </authorList>
    </citation>
    <scope>NUCLEOTIDE SEQUENCE [LARGE SCALE GENOMIC DNA]</scope>
    <source>
        <strain evidence="4">CM4 / NCIMB 13688</strain>
    </source>
</reference>
<evidence type="ECO:0000313" key="4">
    <source>
        <dbReference type="Proteomes" id="UP000002385"/>
    </source>
</evidence>
<dbReference type="Pfam" id="PF04966">
    <property type="entry name" value="OprB"/>
    <property type="match status" value="1"/>
</dbReference>